<reference evidence="1" key="2">
    <citation type="submission" date="2021-01" db="EMBL/GenBank/DDBJ databases">
        <authorList>
            <person name="Schikora-Tamarit M.A."/>
        </authorList>
    </citation>
    <scope>NUCLEOTIDE SEQUENCE</scope>
    <source>
        <strain evidence="1">CBS6075</strain>
    </source>
</reference>
<dbReference type="AlphaFoldDB" id="A0A9P8TAJ1"/>
<protein>
    <submittedName>
        <fullName evidence="1">Uncharacterized protein</fullName>
    </submittedName>
</protein>
<dbReference type="GeneID" id="70232830"/>
<dbReference type="EMBL" id="JAEUBE010000084">
    <property type="protein sequence ID" value="KAH3671151.1"/>
    <property type="molecule type" value="Genomic_DNA"/>
</dbReference>
<comment type="caution">
    <text evidence="1">The sequence shown here is derived from an EMBL/GenBank/DDBJ whole genome shotgun (WGS) entry which is preliminary data.</text>
</comment>
<keyword evidence="2" id="KW-1185">Reference proteome</keyword>
<sequence>MCSSLSLTRLSTGSKVNFELVLKNIPGVRCTGPGSMLPTFDPLNSRSNLSPSMSLSKFTSLVIPADTKISHLALVDFKSCTSSNRICKFPYSESTGVPVALYVRFAGNPVNVPCKKSESTSMSIVELIGTLMFLPAMKSFAIFAMATGSRILNAVLSSKTFTCIVS</sequence>
<dbReference type="RefSeq" id="XP_046064519.1">
    <property type="nucleotide sequence ID" value="XM_046209003.1"/>
</dbReference>
<organism evidence="1 2">
    <name type="scientific">Ogataea philodendri</name>
    <dbReference type="NCBI Taxonomy" id="1378263"/>
    <lineage>
        <taxon>Eukaryota</taxon>
        <taxon>Fungi</taxon>
        <taxon>Dikarya</taxon>
        <taxon>Ascomycota</taxon>
        <taxon>Saccharomycotina</taxon>
        <taxon>Pichiomycetes</taxon>
        <taxon>Pichiales</taxon>
        <taxon>Pichiaceae</taxon>
        <taxon>Ogataea</taxon>
    </lineage>
</organism>
<accession>A0A9P8TAJ1</accession>
<name>A0A9P8TAJ1_9ASCO</name>
<evidence type="ECO:0000313" key="2">
    <source>
        <dbReference type="Proteomes" id="UP000769157"/>
    </source>
</evidence>
<gene>
    <name evidence="1" type="ORF">OGAPHI_000862</name>
</gene>
<reference evidence="1" key="1">
    <citation type="journal article" date="2021" name="Open Biol.">
        <title>Shared evolutionary footprints suggest mitochondrial oxidative damage underlies multiple complex I losses in fungi.</title>
        <authorList>
            <person name="Schikora-Tamarit M.A."/>
            <person name="Marcet-Houben M."/>
            <person name="Nosek J."/>
            <person name="Gabaldon T."/>
        </authorList>
    </citation>
    <scope>NUCLEOTIDE SEQUENCE</scope>
    <source>
        <strain evidence="1">CBS6075</strain>
    </source>
</reference>
<evidence type="ECO:0000313" key="1">
    <source>
        <dbReference type="EMBL" id="KAH3671151.1"/>
    </source>
</evidence>
<proteinExistence type="predicted"/>
<dbReference type="Proteomes" id="UP000769157">
    <property type="component" value="Unassembled WGS sequence"/>
</dbReference>